<dbReference type="PROSITE" id="PS51755">
    <property type="entry name" value="OMPR_PHOB"/>
    <property type="match status" value="1"/>
</dbReference>
<dbReference type="SUPFAM" id="SSF48452">
    <property type="entry name" value="TPR-like"/>
    <property type="match status" value="1"/>
</dbReference>
<dbReference type="Gene3D" id="1.10.510.10">
    <property type="entry name" value="Transferase(Phosphotransferase) domain 1"/>
    <property type="match status" value="1"/>
</dbReference>
<keyword evidence="11" id="KW-1185">Reference proteome</keyword>
<keyword evidence="7" id="KW-0812">Transmembrane</keyword>
<dbReference type="InterPro" id="IPR016032">
    <property type="entry name" value="Sig_transdc_resp-reg_C-effctor"/>
</dbReference>
<evidence type="ECO:0000256" key="1">
    <source>
        <dbReference type="ARBA" id="ARBA00022679"/>
    </source>
</evidence>
<evidence type="ECO:0000256" key="7">
    <source>
        <dbReference type="SAM" id="Phobius"/>
    </source>
</evidence>
<comment type="caution">
    <text evidence="10">The sequence shown here is derived from an EMBL/GenBank/DDBJ whole genome shotgun (WGS) entry which is preliminary data.</text>
</comment>
<dbReference type="InterPro" id="IPR036388">
    <property type="entry name" value="WH-like_DNA-bd_sf"/>
</dbReference>
<proteinExistence type="predicted"/>
<dbReference type="AlphaFoldDB" id="A0A4R2I3Z1"/>
<dbReference type="EMBL" id="SLWQ01000007">
    <property type="protein sequence ID" value="TCO38881.1"/>
    <property type="molecule type" value="Genomic_DNA"/>
</dbReference>
<dbReference type="GO" id="GO:0006355">
    <property type="term" value="P:regulation of DNA-templated transcription"/>
    <property type="evidence" value="ECO:0007669"/>
    <property type="project" value="InterPro"/>
</dbReference>
<name>A0A4R2I3Z1_9GAMM</name>
<dbReference type="PANTHER" id="PTHR43289">
    <property type="entry name" value="MITOGEN-ACTIVATED PROTEIN KINASE KINASE KINASE 20-RELATED"/>
    <property type="match status" value="1"/>
</dbReference>
<feature type="DNA-binding region" description="OmpR/PhoB-type" evidence="6">
    <location>
        <begin position="1"/>
        <end position="82"/>
    </location>
</feature>
<dbReference type="CDD" id="cd00383">
    <property type="entry name" value="trans_reg_C"/>
    <property type="match status" value="1"/>
</dbReference>
<organism evidence="10 11">
    <name type="scientific">Dokdonella fugitiva</name>
    <dbReference type="NCBI Taxonomy" id="328517"/>
    <lineage>
        <taxon>Bacteria</taxon>
        <taxon>Pseudomonadati</taxon>
        <taxon>Pseudomonadota</taxon>
        <taxon>Gammaproteobacteria</taxon>
        <taxon>Lysobacterales</taxon>
        <taxon>Rhodanobacteraceae</taxon>
        <taxon>Dokdonella</taxon>
    </lineage>
</organism>
<keyword evidence="7" id="KW-1133">Transmembrane helix</keyword>
<keyword evidence="3 10" id="KW-0418">Kinase</keyword>
<dbReference type="GO" id="GO:0005524">
    <property type="term" value="F:ATP binding"/>
    <property type="evidence" value="ECO:0007669"/>
    <property type="project" value="UniProtKB-KW"/>
</dbReference>
<dbReference type="InterPro" id="IPR000719">
    <property type="entry name" value="Prot_kinase_dom"/>
</dbReference>
<evidence type="ECO:0000259" key="8">
    <source>
        <dbReference type="PROSITE" id="PS50011"/>
    </source>
</evidence>
<dbReference type="Pfam" id="PF13424">
    <property type="entry name" value="TPR_12"/>
    <property type="match status" value="1"/>
</dbReference>
<protein>
    <submittedName>
        <fullName evidence="10">Non-specific serine/threonine protein kinase</fullName>
    </submittedName>
</protein>
<dbReference type="SMART" id="SM00220">
    <property type="entry name" value="S_TKc"/>
    <property type="match status" value="1"/>
</dbReference>
<dbReference type="InterPro" id="IPR008271">
    <property type="entry name" value="Ser/Thr_kinase_AS"/>
</dbReference>
<feature type="transmembrane region" description="Helical" evidence="7">
    <location>
        <begin position="406"/>
        <end position="425"/>
    </location>
</feature>
<keyword evidence="4" id="KW-0067">ATP-binding</keyword>
<feature type="domain" description="Protein kinase" evidence="8">
    <location>
        <begin position="111"/>
        <end position="416"/>
    </location>
</feature>
<evidence type="ECO:0000313" key="11">
    <source>
        <dbReference type="Proteomes" id="UP000294862"/>
    </source>
</evidence>
<dbReference type="PROSITE" id="PS00108">
    <property type="entry name" value="PROTEIN_KINASE_ST"/>
    <property type="match status" value="1"/>
</dbReference>
<gene>
    <name evidence="10" type="ORF">EV148_107169</name>
</gene>
<keyword evidence="5 6" id="KW-0238">DNA-binding</keyword>
<dbReference type="SMART" id="SM00862">
    <property type="entry name" value="Trans_reg_C"/>
    <property type="match status" value="1"/>
</dbReference>
<dbReference type="GO" id="GO:0004674">
    <property type="term" value="F:protein serine/threonine kinase activity"/>
    <property type="evidence" value="ECO:0007669"/>
    <property type="project" value="UniProtKB-KW"/>
</dbReference>
<evidence type="ECO:0000259" key="9">
    <source>
        <dbReference type="PROSITE" id="PS51755"/>
    </source>
</evidence>
<evidence type="ECO:0000256" key="2">
    <source>
        <dbReference type="ARBA" id="ARBA00022741"/>
    </source>
</evidence>
<dbReference type="SUPFAM" id="SSF46894">
    <property type="entry name" value="C-terminal effector domain of the bipartite response regulators"/>
    <property type="match status" value="1"/>
</dbReference>
<accession>A0A4R2I3Z1</accession>
<dbReference type="GO" id="GO:0003677">
    <property type="term" value="F:DNA binding"/>
    <property type="evidence" value="ECO:0007669"/>
    <property type="project" value="UniProtKB-UniRule"/>
</dbReference>
<dbReference type="SUPFAM" id="SSF56112">
    <property type="entry name" value="Protein kinase-like (PK-like)"/>
    <property type="match status" value="1"/>
</dbReference>
<dbReference type="RefSeq" id="WP_158287466.1">
    <property type="nucleotide sequence ID" value="NZ_SLWQ01000007.1"/>
</dbReference>
<dbReference type="InterPro" id="IPR011990">
    <property type="entry name" value="TPR-like_helical_dom_sf"/>
</dbReference>
<dbReference type="Pfam" id="PF00069">
    <property type="entry name" value="Pkinase"/>
    <property type="match status" value="1"/>
</dbReference>
<reference evidence="10 11" key="1">
    <citation type="journal article" date="2015" name="Stand. Genomic Sci.">
        <title>Genomic Encyclopedia of Bacterial and Archaeal Type Strains, Phase III: the genomes of soil and plant-associated and newly described type strains.</title>
        <authorList>
            <person name="Whitman W.B."/>
            <person name="Woyke T."/>
            <person name="Klenk H.P."/>
            <person name="Zhou Y."/>
            <person name="Lilburn T.G."/>
            <person name="Beck B.J."/>
            <person name="De Vos P."/>
            <person name="Vandamme P."/>
            <person name="Eisen J.A."/>
            <person name="Garrity G."/>
            <person name="Hugenholtz P."/>
            <person name="Kyrpides N.C."/>
        </authorList>
    </citation>
    <scope>NUCLEOTIDE SEQUENCE [LARGE SCALE GENOMIC DNA]</scope>
    <source>
        <strain evidence="10 11">A3</strain>
    </source>
</reference>
<keyword evidence="1" id="KW-0808">Transferase</keyword>
<sequence>MELRVDGAAVAMEPRPLQVLALLLQHAGEVVTKQELLDAVWDGRPTVEHVIATAIGKLRRAFGESDGEPIVTVPRLGYRLVAPVERVAVGRLMTSELAFRAGEAVPGRERFRFESQLGRTLGSEVWLARHDKTHEARVYKFASDATRLSALKREATLSRVLRESLGEREGFVRVIDWNFADEPFYLEEEYGGRDLVAWSADEPDLSQWTIAQRIAFFLPIADTLADAHGVGVLHKDLKPANLLVRRKNEGAWQVLLTDFGSGRLLHPERLDQLGITALGLTHTQAISPNSGTPLYLAPEVIAGGQPTVRSDVYALGLLLYQIAVGDLRKPLTSGWERDIDDALLREDIARATDGEPARRLASAADLADRLRRLPERHAEREQVAATRHGERLARQALDRARARRPWVAALVGVLALGLGIAAILYQRADAARLRAERETSRSNAIQKFLSEDLLGAADPGNAYYNGDPTIAELLRRAEARLTDRFADDPAIRGAIYEALGRAQAGFGHADLATENYRRAAAAYASAPDAANAVARVDYDEVRMLALRHDYAAADRALEAADHAAGDRAAGDPDLALHAALARGMLANQRFDAKGTLREYAIADALQRKYWPEDASLALPIRSRLADGYLREGQLAAAEGVIRQQMLGDPILAEQRVGKAAIGGMRKELARVLRNQSRLEEARTEAEAAVELTKQGLGPDHFHVIDVLSVLSSIYQDLHRCEPALATAKDIVRRYDGVRPPTDQGALIETGNLGFVEYDCGHLTDAITHLGHAEAGLAAQFGAGNPAAQAFRVGLARALADAGRYDEALGKLGDASAEAVRNAEARSDADDTVDFVRGTVYVLQGRRRQEGLNILHALYERVRQRDGGSDLLPQIESFLVAHERKTSS</sequence>
<dbReference type="PROSITE" id="PS50011">
    <property type="entry name" value="PROTEIN_KINASE_DOM"/>
    <property type="match status" value="1"/>
</dbReference>
<keyword evidence="2" id="KW-0547">Nucleotide-binding</keyword>
<evidence type="ECO:0000256" key="6">
    <source>
        <dbReference type="PROSITE-ProRule" id="PRU01091"/>
    </source>
</evidence>
<dbReference type="Proteomes" id="UP000294862">
    <property type="component" value="Unassembled WGS sequence"/>
</dbReference>
<dbReference type="Gene3D" id="1.10.10.10">
    <property type="entry name" value="Winged helix-like DNA-binding domain superfamily/Winged helix DNA-binding domain"/>
    <property type="match status" value="1"/>
</dbReference>
<evidence type="ECO:0000256" key="4">
    <source>
        <dbReference type="ARBA" id="ARBA00022840"/>
    </source>
</evidence>
<evidence type="ECO:0000256" key="5">
    <source>
        <dbReference type="ARBA" id="ARBA00023125"/>
    </source>
</evidence>
<keyword evidence="7" id="KW-0472">Membrane</keyword>
<evidence type="ECO:0000256" key="3">
    <source>
        <dbReference type="ARBA" id="ARBA00022777"/>
    </source>
</evidence>
<feature type="domain" description="OmpR/PhoB-type" evidence="9">
    <location>
        <begin position="1"/>
        <end position="82"/>
    </location>
</feature>
<dbReference type="InterPro" id="IPR001867">
    <property type="entry name" value="OmpR/PhoB-type_DNA-bd"/>
</dbReference>
<dbReference type="GO" id="GO:0000160">
    <property type="term" value="P:phosphorelay signal transduction system"/>
    <property type="evidence" value="ECO:0007669"/>
    <property type="project" value="InterPro"/>
</dbReference>
<dbReference type="OrthoDB" id="1971692at2"/>
<dbReference type="PANTHER" id="PTHR43289:SF6">
    <property type="entry name" value="SERINE_THREONINE-PROTEIN KINASE NEKL-3"/>
    <property type="match status" value="1"/>
</dbReference>
<dbReference type="InterPro" id="IPR011009">
    <property type="entry name" value="Kinase-like_dom_sf"/>
</dbReference>
<dbReference type="Pfam" id="PF00486">
    <property type="entry name" value="Trans_reg_C"/>
    <property type="match status" value="1"/>
</dbReference>
<dbReference type="Gene3D" id="1.25.40.10">
    <property type="entry name" value="Tetratricopeptide repeat domain"/>
    <property type="match status" value="1"/>
</dbReference>
<keyword evidence="10" id="KW-0723">Serine/threonine-protein kinase</keyword>
<evidence type="ECO:0000313" key="10">
    <source>
        <dbReference type="EMBL" id="TCO38881.1"/>
    </source>
</evidence>